<dbReference type="InterPro" id="IPR001537">
    <property type="entry name" value="SpoU_MeTrfase"/>
</dbReference>
<sequence>MTDRDQAVPVGGWHAVIAAMRSGRRVFELWLLQDRDDARAREAGELAADLGVACRQMTRAELDARLPGINHQGCVALCAPLAALGEAGLDDILSVVASPLLLVLDGVQDPHNLGACLRSAAAAGADAVITPRDRAAGLSTVVRKTAAGGADCVPLVQVTNLARTLRNLQAAGVWVVGTAAEAPRSIHETPLTGPLALVLGGEGGGLRRLTARTCDHLAAIPMAGGVASLNVSVAAGICLFEALRQRGASGTV</sequence>
<dbReference type="Proteomes" id="UP001259982">
    <property type="component" value="Unassembled WGS sequence"/>
</dbReference>
<gene>
    <name evidence="4" type="primary">rlmB</name>
    <name evidence="4" type="ORF">RM531_04755</name>
</gene>
<keyword evidence="2" id="KW-0808">Transferase</keyword>
<evidence type="ECO:0000259" key="3">
    <source>
        <dbReference type="SMART" id="SM00967"/>
    </source>
</evidence>
<feature type="domain" description="RNA 2-O ribose methyltransferase substrate binding" evidence="3">
    <location>
        <begin position="9"/>
        <end position="84"/>
    </location>
</feature>
<dbReference type="PANTHER" id="PTHR46429">
    <property type="entry name" value="23S RRNA (GUANOSINE-2'-O-)-METHYLTRANSFERASE RLMB"/>
    <property type="match status" value="1"/>
</dbReference>
<dbReference type="Gene3D" id="3.40.1280.10">
    <property type="match status" value="1"/>
</dbReference>
<dbReference type="SUPFAM" id="SSF55315">
    <property type="entry name" value="L30e-like"/>
    <property type="match status" value="1"/>
</dbReference>
<evidence type="ECO:0000256" key="2">
    <source>
        <dbReference type="ARBA" id="ARBA00022679"/>
    </source>
</evidence>
<comment type="caution">
    <text evidence="4">The sequence shown here is derived from an EMBL/GenBank/DDBJ whole genome shotgun (WGS) entry which is preliminary data.</text>
</comment>
<evidence type="ECO:0000256" key="1">
    <source>
        <dbReference type="ARBA" id="ARBA00022603"/>
    </source>
</evidence>
<dbReference type="EMBL" id="JAVRHY010000003">
    <property type="protein sequence ID" value="MDT0617774.1"/>
    <property type="molecule type" value="Genomic_DNA"/>
</dbReference>
<name>A0ABU3B686_9GAMM</name>
<dbReference type="Pfam" id="PF08032">
    <property type="entry name" value="SpoU_sub_bind"/>
    <property type="match status" value="1"/>
</dbReference>
<accession>A0ABU3B686</accession>
<dbReference type="PANTHER" id="PTHR46429:SF1">
    <property type="entry name" value="23S RRNA (GUANOSINE-2'-O-)-METHYLTRANSFERASE RLMB"/>
    <property type="match status" value="1"/>
</dbReference>
<dbReference type="SMART" id="SM00967">
    <property type="entry name" value="SpoU_sub_bind"/>
    <property type="match status" value="1"/>
</dbReference>
<dbReference type="InterPro" id="IPR029028">
    <property type="entry name" value="Alpha/beta_knot_MTases"/>
</dbReference>
<proteinExistence type="predicted"/>
<protein>
    <submittedName>
        <fullName evidence="4">23S rRNA (Guanosine(2251)-2'-O)-methyltransferase RlmB</fullName>
    </submittedName>
</protein>
<dbReference type="InterPro" id="IPR013123">
    <property type="entry name" value="SpoU_subst-bd"/>
</dbReference>
<organism evidence="4 5">
    <name type="scientific">Spectribacter acetivorans</name>
    <dbReference type="NCBI Taxonomy" id="3075603"/>
    <lineage>
        <taxon>Bacteria</taxon>
        <taxon>Pseudomonadati</taxon>
        <taxon>Pseudomonadota</taxon>
        <taxon>Gammaproteobacteria</taxon>
        <taxon>Salinisphaerales</taxon>
        <taxon>Salinisphaeraceae</taxon>
        <taxon>Spectribacter</taxon>
    </lineage>
</organism>
<dbReference type="NCBIfam" id="TIGR00186">
    <property type="entry name" value="rRNA_methyl_3"/>
    <property type="match status" value="1"/>
</dbReference>
<dbReference type="SUPFAM" id="SSF75217">
    <property type="entry name" value="alpha/beta knot"/>
    <property type="match status" value="1"/>
</dbReference>
<dbReference type="Pfam" id="PF00588">
    <property type="entry name" value="SpoU_methylase"/>
    <property type="match status" value="1"/>
</dbReference>
<evidence type="ECO:0000313" key="5">
    <source>
        <dbReference type="Proteomes" id="UP001259982"/>
    </source>
</evidence>
<keyword evidence="1" id="KW-0489">Methyltransferase</keyword>
<dbReference type="InterPro" id="IPR029064">
    <property type="entry name" value="Ribosomal_eL30-like_sf"/>
</dbReference>
<dbReference type="RefSeq" id="WP_311657673.1">
    <property type="nucleotide sequence ID" value="NZ_JAVRHY010000003.1"/>
</dbReference>
<reference evidence="4 5" key="1">
    <citation type="submission" date="2023-09" db="EMBL/GenBank/DDBJ databases">
        <authorList>
            <person name="Rey-Velasco X."/>
        </authorList>
    </citation>
    <scope>NUCLEOTIDE SEQUENCE [LARGE SCALE GENOMIC DNA]</scope>
    <source>
        <strain evidence="4 5">P385</strain>
    </source>
</reference>
<dbReference type="Gene3D" id="3.30.1330.30">
    <property type="match status" value="1"/>
</dbReference>
<keyword evidence="5" id="KW-1185">Reference proteome</keyword>
<dbReference type="InterPro" id="IPR029026">
    <property type="entry name" value="tRNA_m1G_MTases_N"/>
</dbReference>
<dbReference type="InterPro" id="IPR004441">
    <property type="entry name" value="rRNA_MeTrfase_TrmH"/>
</dbReference>
<dbReference type="CDD" id="cd18103">
    <property type="entry name" value="SpoU-like_RlmB"/>
    <property type="match status" value="1"/>
</dbReference>
<evidence type="ECO:0000313" key="4">
    <source>
        <dbReference type="EMBL" id="MDT0617774.1"/>
    </source>
</evidence>